<gene>
    <name evidence="3" type="ORF">EDC14_1002227</name>
</gene>
<evidence type="ECO:0000256" key="1">
    <source>
        <dbReference type="PIRSR" id="PIRSR001359-1"/>
    </source>
</evidence>
<dbReference type="EMBL" id="SLUN01000002">
    <property type="protein sequence ID" value="TCL76468.1"/>
    <property type="molecule type" value="Genomic_DNA"/>
</dbReference>
<proteinExistence type="predicted"/>
<evidence type="ECO:0000256" key="2">
    <source>
        <dbReference type="PIRSR" id="PIRSR001359-3"/>
    </source>
</evidence>
<dbReference type="Gene3D" id="3.20.20.70">
    <property type="entry name" value="Aldolase class I"/>
    <property type="match status" value="1"/>
</dbReference>
<feature type="binding site" evidence="2">
    <location>
        <position position="84"/>
    </location>
    <ligand>
        <name>Zn(2+)</name>
        <dbReference type="ChEBI" id="CHEBI:29105"/>
        <label>1</label>
        <note>catalytic</note>
    </ligand>
</feature>
<evidence type="ECO:0000313" key="4">
    <source>
        <dbReference type="Proteomes" id="UP000295008"/>
    </source>
</evidence>
<reference evidence="3 4" key="1">
    <citation type="submission" date="2019-03" db="EMBL/GenBank/DDBJ databases">
        <title>Genomic Encyclopedia of Type Strains, Phase IV (KMG-IV): sequencing the most valuable type-strain genomes for metagenomic binning, comparative biology and taxonomic classification.</title>
        <authorList>
            <person name="Goeker M."/>
        </authorList>
    </citation>
    <scope>NUCLEOTIDE SEQUENCE [LARGE SCALE GENOMIC DNA]</scope>
    <source>
        <strain evidence="3 4">LX-B</strain>
    </source>
</reference>
<dbReference type="GO" id="GO:0008270">
    <property type="term" value="F:zinc ion binding"/>
    <property type="evidence" value="ECO:0007669"/>
    <property type="project" value="InterPro"/>
</dbReference>
<accession>A0A4R1SAJ4</accession>
<dbReference type="PANTHER" id="PTHR30304">
    <property type="entry name" value="D-TAGATOSE-1,6-BISPHOSPHATE ALDOLASE"/>
    <property type="match status" value="1"/>
</dbReference>
<feature type="binding site" evidence="2">
    <location>
        <position position="135"/>
    </location>
    <ligand>
        <name>Zn(2+)</name>
        <dbReference type="ChEBI" id="CHEBI:29105"/>
        <label>2</label>
    </ligand>
</feature>
<keyword evidence="2" id="KW-0479">Metal-binding</keyword>
<organism evidence="3 4">
    <name type="scientific">Hydrogenispora ethanolica</name>
    <dbReference type="NCBI Taxonomy" id="1082276"/>
    <lineage>
        <taxon>Bacteria</taxon>
        <taxon>Bacillati</taxon>
        <taxon>Bacillota</taxon>
        <taxon>Hydrogenispora</taxon>
    </lineage>
</organism>
<dbReference type="Pfam" id="PF01116">
    <property type="entry name" value="F_bP_aldolase"/>
    <property type="match status" value="1"/>
</dbReference>
<protein>
    <submittedName>
        <fullName evidence="3">Fructose-bisphosphate aldolase class II</fullName>
    </submittedName>
</protein>
<dbReference type="SUPFAM" id="SSF51569">
    <property type="entry name" value="Aldolase"/>
    <property type="match status" value="1"/>
</dbReference>
<feature type="binding site" evidence="2">
    <location>
        <position position="210"/>
    </location>
    <ligand>
        <name>Zn(2+)</name>
        <dbReference type="ChEBI" id="CHEBI:29105"/>
        <label>1</label>
        <note>catalytic</note>
    </ligand>
</feature>
<keyword evidence="4" id="KW-1185">Reference proteome</keyword>
<dbReference type="GO" id="GO:0016832">
    <property type="term" value="F:aldehyde-lyase activity"/>
    <property type="evidence" value="ECO:0007669"/>
    <property type="project" value="InterPro"/>
</dbReference>
<dbReference type="InterPro" id="IPR050246">
    <property type="entry name" value="Class_II_FBP_aldolase"/>
</dbReference>
<dbReference type="NCBIfam" id="TIGR00167">
    <property type="entry name" value="cbbA"/>
    <property type="match status" value="1"/>
</dbReference>
<dbReference type="PANTHER" id="PTHR30304:SF0">
    <property type="entry name" value="D-TAGATOSE-1,6-BISPHOSPHATE ALDOLASE SUBUNIT GATY-RELATED"/>
    <property type="match status" value="1"/>
</dbReference>
<dbReference type="GO" id="GO:0005975">
    <property type="term" value="P:carbohydrate metabolic process"/>
    <property type="evidence" value="ECO:0007669"/>
    <property type="project" value="InterPro"/>
</dbReference>
<sequence>MALVKPGEIFKKAYQEGYALGAFNVFNLESIQAVLQAAAMERSAVIVQVSMGTRKYVGDVERFVKLIAMMAEPLTVPVCIHHDHCADFETCQKSIDSGFASVMVDGSMLTFEENIRLVRKVADYAHAKGVWVEAELGSLPGFEDDFFSEENHYTDPDDVVEFVRRSGCDSLAVAVGTSHGGIKADRDLTIDMERLQKISQNLPGYPLVLHGGASLTAAYIDTINRYGGKVESMKNVPERLIKETVRSGVCKVNMDVDNFNAYTAAVRKLMAERPEIYDPRKYSAVGREAFMAEVRHKMRDVVLSSGRY</sequence>
<evidence type="ECO:0000313" key="3">
    <source>
        <dbReference type="EMBL" id="TCL76468.1"/>
    </source>
</evidence>
<feature type="binding site" evidence="2">
    <location>
        <position position="105"/>
    </location>
    <ligand>
        <name>Zn(2+)</name>
        <dbReference type="ChEBI" id="CHEBI:29105"/>
        <label>2</label>
    </ligand>
</feature>
<dbReference type="InterPro" id="IPR013785">
    <property type="entry name" value="Aldolase_TIM"/>
</dbReference>
<name>A0A4R1SAJ4_HYDET</name>
<dbReference type="AlphaFoldDB" id="A0A4R1SAJ4"/>
<dbReference type="PIRSF" id="PIRSF001359">
    <property type="entry name" value="F_bP_aldolase_II"/>
    <property type="match status" value="1"/>
</dbReference>
<comment type="cofactor">
    <cofactor evidence="2">
        <name>Zn(2+)</name>
        <dbReference type="ChEBI" id="CHEBI:29105"/>
    </cofactor>
    <text evidence="2">Binds 2 Zn(2+) ions per subunit. One is catalytic and the other provides a structural contribution.</text>
</comment>
<feature type="active site" description="Proton donor" evidence="1">
    <location>
        <position position="83"/>
    </location>
</feature>
<dbReference type="InterPro" id="IPR000771">
    <property type="entry name" value="FBA_II"/>
</dbReference>
<comment type="caution">
    <text evidence="3">The sequence shown here is derived from an EMBL/GenBank/DDBJ whole genome shotgun (WGS) entry which is preliminary data.</text>
</comment>
<feature type="binding site" evidence="2">
    <location>
        <position position="179"/>
    </location>
    <ligand>
        <name>Zn(2+)</name>
        <dbReference type="ChEBI" id="CHEBI:29105"/>
        <label>1</label>
        <note>catalytic</note>
    </ligand>
</feature>
<dbReference type="OrthoDB" id="9803995at2"/>
<keyword evidence="2" id="KW-0862">Zinc</keyword>
<dbReference type="CDD" id="cd00947">
    <property type="entry name" value="TBP_aldolase_IIB"/>
    <property type="match status" value="1"/>
</dbReference>
<dbReference type="Proteomes" id="UP000295008">
    <property type="component" value="Unassembled WGS sequence"/>
</dbReference>